<evidence type="ECO:0000259" key="3">
    <source>
        <dbReference type="PROSITE" id="PS50213"/>
    </source>
</evidence>
<dbReference type="InterPro" id="IPR050904">
    <property type="entry name" value="Adhesion/Biosynth-related"/>
</dbReference>
<feature type="signal peptide" evidence="2">
    <location>
        <begin position="1"/>
        <end position="26"/>
    </location>
</feature>
<proteinExistence type="predicted"/>
<keyword evidence="1" id="KW-0472">Membrane</keyword>
<feature type="domain" description="FAS1" evidence="3">
    <location>
        <begin position="614"/>
        <end position="779"/>
    </location>
</feature>
<organism evidence="4 5">
    <name type="scientific">Parasitella parasitica</name>
    <dbReference type="NCBI Taxonomy" id="35722"/>
    <lineage>
        <taxon>Eukaryota</taxon>
        <taxon>Fungi</taxon>
        <taxon>Fungi incertae sedis</taxon>
        <taxon>Mucoromycota</taxon>
        <taxon>Mucoromycotina</taxon>
        <taxon>Mucoromycetes</taxon>
        <taxon>Mucorales</taxon>
        <taxon>Mucorineae</taxon>
        <taxon>Mucoraceae</taxon>
        <taxon>Parasitella</taxon>
    </lineage>
</organism>
<evidence type="ECO:0000256" key="1">
    <source>
        <dbReference type="SAM" id="Phobius"/>
    </source>
</evidence>
<keyword evidence="1" id="KW-0812">Transmembrane</keyword>
<reference evidence="4 5" key="1">
    <citation type="submission" date="2014-09" db="EMBL/GenBank/DDBJ databases">
        <authorList>
            <person name="Ellenberger Sabrina"/>
        </authorList>
    </citation>
    <scope>NUCLEOTIDE SEQUENCE [LARGE SCALE GENOMIC DNA]</scope>
    <source>
        <strain evidence="4 5">CBS 412.66</strain>
    </source>
</reference>
<protein>
    <recommendedName>
        <fullName evidence="3">FAS1 domain-containing protein</fullName>
    </recommendedName>
</protein>
<keyword evidence="1" id="KW-1133">Transmembrane helix</keyword>
<dbReference type="InterPro" id="IPR036378">
    <property type="entry name" value="FAS1_dom_sf"/>
</dbReference>
<dbReference type="Pfam" id="PF02469">
    <property type="entry name" value="Fasciclin"/>
    <property type="match status" value="5"/>
</dbReference>
<dbReference type="PANTHER" id="PTHR10900">
    <property type="entry name" value="PERIOSTIN-RELATED"/>
    <property type="match status" value="1"/>
</dbReference>
<keyword evidence="2" id="KW-0732">Signal</keyword>
<dbReference type="SMART" id="SM00554">
    <property type="entry name" value="FAS1"/>
    <property type="match status" value="5"/>
</dbReference>
<dbReference type="Proteomes" id="UP000054107">
    <property type="component" value="Unassembled WGS sequence"/>
</dbReference>
<name>A0A0B7NG02_9FUNG</name>
<keyword evidence="5" id="KW-1185">Reference proteome</keyword>
<gene>
    <name evidence="4" type="primary">PARPA_08612.1 scaffold 33405</name>
</gene>
<dbReference type="SUPFAM" id="SSF82153">
    <property type="entry name" value="FAS1 domain"/>
    <property type="match status" value="5"/>
</dbReference>
<feature type="domain" description="FAS1" evidence="3">
    <location>
        <begin position="37"/>
        <end position="175"/>
    </location>
</feature>
<sequence>MLQTKLIYSFLLLLTLITAFFSGTCSAGLAIDKSKEKASIWDILTTDSKFSKFIAYIEQQNQTLAFKDITAGTVFAPTNKAFEANGDYEDIFKRRISGEQILNHVVPVAVFSNELWDGRLLKTWAYVEQIPQVVKITKTKSRIFVGNGGDQEQSGVSQADIEAANGVIHAIDKLIPLQPFIDKVLRSNKDTQDFYNMSQAAELNKSLKYSEGATVFVVQGDQFGDELSSVEKRYLHQPDGKKDLSRLLRHQIATKIYYSDRLPEGSTTIKTAEGSEDLEIYVENKKGAPSSIQVNGVRVIKSDILAANGVIHVLEKPILPKHKDFLAPSARKSLIGLNCTRFIELFDDNDLGAYLNDNGEGETTTILAPSNDDISLPASKKDIKAWLKYHIVHGRWNLKELHDGQLLETETHQDLGDSSYQRIKLHQDGSGRPLQFGRSSVIGDPVHVGENLIIYHITESLVLPRDPLSRLPISLDLSTFVAALYATGQDSPVASTHDITLFAPTNDAFSRLGLLARYLLQPEAKDKLAQVAGYHAVRGVFYTSEMKDGEHREPTLASGAEINLNKTSNGLFVRGSGAADGSDRTVIGQVIKSDMLTSNGVIHTIDRVQIPSTLKVSNKNLLSAEGTNSFLRLLERFDLAKDVLEHLDPSKPYTVLAPSDRAFGKDGLSALHNDRESLLRVAKLHILPVALPLLDPDEASNTYDTYFKRQQENQHQDIGYTGIDFPTLLDDNNIVTISRKVIGGYSVKVKGSIAQESANVINYGRSTTGGGVIEIDRVLVPKREYSRRGMAWWEIVLLVAGSIAAVAFIAVGIYLGWKWYQAHRDGRIQLQGQE</sequence>
<dbReference type="STRING" id="35722.A0A0B7NG02"/>
<accession>A0A0B7NG02</accession>
<dbReference type="OrthoDB" id="14252at2759"/>
<evidence type="ECO:0000313" key="5">
    <source>
        <dbReference type="Proteomes" id="UP000054107"/>
    </source>
</evidence>
<feature type="domain" description="FAS1" evidence="3">
    <location>
        <begin position="178"/>
        <end position="318"/>
    </location>
</feature>
<dbReference type="InterPro" id="IPR000782">
    <property type="entry name" value="FAS1_domain"/>
</dbReference>
<feature type="transmembrane region" description="Helical" evidence="1">
    <location>
        <begin position="791"/>
        <end position="817"/>
    </location>
</feature>
<feature type="chain" id="PRO_5002121345" description="FAS1 domain-containing protein" evidence="2">
    <location>
        <begin position="27"/>
        <end position="834"/>
    </location>
</feature>
<dbReference type="PANTHER" id="PTHR10900:SF77">
    <property type="entry name" value="FI19380P1"/>
    <property type="match status" value="1"/>
</dbReference>
<dbReference type="AlphaFoldDB" id="A0A0B7NG02"/>
<dbReference type="EMBL" id="LN731212">
    <property type="protein sequence ID" value="CEP14432.1"/>
    <property type="molecule type" value="Genomic_DNA"/>
</dbReference>
<evidence type="ECO:0000256" key="2">
    <source>
        <dbReference type="SAM" id="SignalP"/>
    </source>
</evidence>
<evidence type="ECO:0000313" key="4">
    <source>
        <dbReference type="EMBL" id="CEP14432.1"/>
    </source>
</evidence>
<dbReference type="PROSITE" id="PS50213">
    <property type="entry name" value="FAS1"/>
    <property type="match status" value="4"/>
</dbReference>
<feature type="domain" description="FAS1" evidence="3">
    <location>
        <begin position="464"/>
        <end position="609"/>
    </location>
</feature>
<dbReference type="Gene3D" id="2.30.180.10">
    <property type="entry name" value="FAS1 domain"/>
    <property type="match status" value="5"/>
</dbReference>